<evidence type="ECO:0000256" key="1">
    <source>
        <dbReference type="ARBA" id="ARBA00023125"/>
    </source>
</evidence>
<proteinExistence type="predicted"/>
<dbReference type="CDD" id="cd06170">
    <property type="entry name" value="LuxR_C_like"/>
    <property type="match status" value="1"/>
</dbReference>
<keyword evidence="1" id="KW-0238">DNA-binding</keyword>
<dbReference type="PANTHER" id="PTHR43214:SF42">
    <property type="entry name" value="TRANSCRIPTIONAL REGULATORY PROTEIN DESR"/>
    <property type="match status" value="1"/>
</dbReference>
<organism evidence="5">
    <name type="scientific">Streptomyces griseoloalbus</name>
    <dbReference type="NCBI Taxonomy" id="67303"/>
    <lineage>
        <taxon>Bacteria</taxon>
        <taxon>Bacillati</taxon>
        <taxon>Actinomycetota</taxon>
        <taxon>Actinomycetes</taxon>
        <taxon>Kitasatosporales</taxon>
        <taxon>Streptomycetaceae</taxon>
        <taxon>Streptomyces</taxon>
    </lineage>
</organism>
<dbReference type="Pfam" id="PF00072">
    <property type="entry name" value="Response_reg"/>
    <property type="match status" value="1"/>
</dbReference>
<dbReference type="PROSITE" id="PS50110">
    <property type="entry name" value="RESPONSE_REGULATORY"/>
    <property type="match status" value="1"/>
</dbReference>
<dbReference type="PROSITE" id="PS50043">
    <property type="entry name" value="HTH_LUXR_2"/>
    <property type="match status" value="1"/>
</dbReference>
<dbReference type="PRINTS" id="PR00038">
    <property type="entry name" value="HTHLUXR"/>
</dbReference>
<evidence type="ECO:0000313" key="5">
    <source>
        <dbReference type="EMBL" id="CBH32096.1"/>
    </source>
</evidence>
<evidence type="ECO:0000259" key="3">
    <source>
        <dbReference type="PROSITE" id="PS50043"/>
    </source>
</evidence>
<dbReference type="SMART" id="SM00421">
    <property type="entry name" value="HTH_LUXR"/>
    <property type="match status" value="1"/>
</dbReference>
<protein>
    <submittedName>
        <fullName evidence="5">Putative two-component response regulator</fullName>
    </submittedName>
</protein>
<dbReference type="SMART" id="SM00448">
    <property type="entry name" value="REC"/>
    <property type="match status" value="1"/>
</dbReference>
<dbReference type="InterPro" id="IPR039420">
    <property type="entry name" value="WalR-like"/>
</dbReference>
<dbReference type="Gene3D" id="3.40.50.2300">
    <property type="match status" value="1"/>
</dbReference>
<evidence type="ECO:0000256" key="2">
    <source>
        <dbReference type="PROSITE-ProRule" id="PRU00169"/>
    </source>
</evidence>
<sequence>MINVLLAEEREMTRGAFLALLAQESDIKTVADLGRSKDILPAIRLHRPDVAVIDMDMLTPDGLSSIQSLFDELPETRTLILTNHGRPGVVRQALNIGVAGFLHKDSPPEKLVSAIRDLAAGRRVIDADLAMSAWQTPLPPLTDRELEVLRLTATGEAVPAIATRLHLSPGTVRNYLTTVESKLNARTRVDAVRIATDAGWL</sequence>
<dbReference type="InterPro" id="IPR000792">
    <property type="entry name" value="Tscrpt_reg_LuxR_C"/>
</dbReference>
<dbReference type="SUPFAM" id="SSF46894">
    <property type="entry name" value="C-terminal effector domain of the bipartite response regulators"/>
    <property type="match status" value="1"/>
</dbReference>
<name>D1H0A9_9ACTN</name>
<feature type="domain" description="HTH luxR-type" evidence="3">
    <location>
        <begin position="134"/>
        <end position="199"/>
    </location>
</feature>
<keyword evidence="2" id="KW-0597">Phosphoprotein</keyword>
<gene>
    <name evidence="5" type="primary">chryX2</name>
</gene>
<dbReference type="SUPFAM" id="SSF52172">
    <property type="entry name" value="CheY-like"/>
    <property type="match status" value="1"/>
</dbReference>
<dbReference type="Pfam" id="PF00196">
    <property type="entry name" value="GerE"/>
    <property type="match status" value="1"/>
</dbReference>
<dbReference type="GO" id="GO:0000160">
    <property type="term" value="P:phosphorelay signal transduction system"/>
    <property type="evidence" value="ECO:0007669"/>
    <property type="project" value="InterPro"/>
</dbReference>
<dbReference type="GO" id="GO:0006355">
    <property type="term" value="P:regulation of DNA-templated transcription"/>
    <property type="evidence" value="ECO:0007669"/>
    <property type="project" value="InterPro"/>
</dbReference>
<accession>D1H0A9</accession>
<feature type="modified residue" description="4-aspartylphosphate" evidence="2">
    <location>
        <position position="54"/>
    </location>
</feature>
<reference evidence="5" key="1">
    <citation type="submission" date="2009-11" db="EMBL/GenBank/DDBJ databases">
        <title>Cloning and Characterization of the Ravidomycin and Chrysomycin Biosynthetic Gene Clusters.</title>
        <authorList>
            <person name="Kharel M.K."/>
            <person name="Nybo E."/>
            <person name="Shepherd M.D."/>
            <person name="Rohr J."/>
        </authorList>
    </citation>
    <scope>NUCLEOTIDE SEQUENCE</scope>
</reference>
<feature type="domain" description="Response regulatory" evidence="4">
    <location>
        <begin position="3"/>
        <end position="119"/>
    </location>
</feature>
<dbReference type="EMBL" id="FN565166">
    <property type="protein sequence ID" value="CBH32096.1"/>
    <property type="molecule type" value="Genomic_DNA"/>
</dbReference>
<dbReference type="InterPro" id="IPR016032">
    <property type="entry name" value="Sig_transdc_resp-reg_C-effctor"/>
</dbReference>
<dbReference type="PANTHER" id="PTHR43214">
    <property type="entry name" value="TWO-COMPONENT RESPONSE REGULATOR"/>
    <property type="match status" value="1"/>
</dbReference>
<dbReference type="InterPro" id="IPR001789">
    <property type="entry name" value="Sig_transdc_resp-reg_receiver"/>
</dbReference>
<evidence type="ECO:0000259" key="4">
    <source>
        <dbReference type="PROSITE" id="PS50110"/>
    </source>
</evidence>
<dbReference type="GO" id="GO:0003677">
    <property type="term" value="F:DNA binding"/>
    <property type="evidence" value="ECO:0007669"/>
    <property type="project" value="UniProtKB-KW"/>
</dbReference>
<dbReference type="AlphaFoldDB" id="D1H0A9"/>
<dbReference type="InterPro" id="IPR011006">
    <property type="entry name" value="CheY-like_superfamily"/>
</dbReference>